<dbReference type="PANTHER" id="PTHR32322">
    <property type="entry name" value="INNER MEMBRANE TRANSPORTER"/>
    <property type="match status" value="1"/>
</dbReference>
<proteinExistence type="inferred from homology"/>
<dbReference type="SUPFAM" id="SSF103481">
    <property type="entry name" value="Multidrug resistance efflux transporter EmrE"/>
    <property type="match status" value="2"/>
</dbReference>
<keyword evidence="5 6" id="KW-0472">Membrane</keyword>
<dbReference type="Pfam" id="PF00892">
    <property type="entry name" value="EamA"/>
    <property type="match status" value="2"/>
</dbReference>
<evidence type="ECO:0000256" key="3">
    <source>
        <dbReference type="ARBA" id="ARBA00022692"/>
    </source>
</evidence>
<feature type="transmembrane region" description="Helical" evidence="6">
    <location>
        <begin position="66"/>
        <end position="88"/>
    </location>
</feature>
<dbReference type="InterPro" id="IPR050638">
    <property type="entry name" value="AA-Vitamin_Transporters"/>
</dbReference>
<accession>A0ABV3PU21</accession>
<comment type="subcellular location">
    <subcellularLocation>
        <location evidence="1">Membrane</location>
        <topology evidence="1">Multi-pass membrane protein</topology>
    </subcellularLocation>
</comment>
<evidence type="ECO:0000256" key="2">
    <source>
        <dbReference type="ARBA" id="ARBA00007362"/>
    </source>
</evidence>
<evidence type="ECO:0000313" key="9">
    <source>
        <dbReference type="Proteomes" id="UP001555786"/>
    </source>
</evidence>
<reference evidence="8 9" key="1">
    <citation type="submission" date="2024-07" db="EMBL/GenBank/DDBJ databases">
        <title>Description of Labrys sedimenti sp. nov., isolated from a diclofenac-degrading enrichment culture.</title>
        <authorList>
            <person name="Tancsics A."/>
            <person name="Csepanyi A."/>
        </authorList>
    </citation>
    <scope>NUCLEOTIDE SEQUENCE [LARGE SCALE GENOMIC DNA]</scope>
    <source>
        <strain evidence="8 9">LMG 23578</strain>
    </source>
</reference>
<feature type="transmembrane region" description="Helical" evidence="6">
    <location>
        <begin position="181"/>
        <end position="200"/>
    </location>
</feature>
<feature type="transmembrane region" description="Helical" evidence="6">
    <location>
        <begin position="238"/>
        <end position="260"/>
    </location>
</feature>
<feature type="transmembrane region" description="Helical" evidence="6">
    <location>
        <begin position="267"/>
        <end position="286"/>
    </location>
</feature>
<keyword evidence="9" id="KW-1185">Reference proteome</keyword>
<evidence type="ECO:0000256" key="1">
    <source>
        <dbReference type="ARBA" id="ARBA00004141"/>
    </source>
</evidence>
<dbReference type="EMBL" id="JBFNQD010000012">
    <property type="protein sequence ID" value="MEW9309166.1"/>
    <property type="molecule type" value="Genomic_DNA"/>
</dbReference>
<dbReference type="InterPro" id="IPR037185">
    <property type="entry name" value="EmrE-like"/>
</dbReference>
<keyword evidence="3 6" id="KW-0812">Transmembrane</keyword>
<comment type="similarity">
    <text evidence="2">Belongs to the EamA transporter family.</text>
</comment>
<evidence type="ECO:0000256" key="5">
    <source>
        <dbReference type="ARBA" id="ARBA00023136"/>
    </source>
</evidence>
<keyword evidence="4 6" id="KW-1133">Transmembrane helix</keyword>
<dbReference type="Proteomes" id="UP001555786">
    <property type="component" value="Unassembled WGS sequence"/>
</dbReference>
<comment type="caution">
    <text evidence="8">The sequence shown here is derived from an EMBL/GenBank/DDBJ whole genome shotgun (WGS) entry which is preliminary data.</text>
</comment>
<evidence type="ECO:0000259" key="7">
    <source>
        <dbReference type="Pfam" id="PF00892"/>
    </source>
</evidence>
<feature type="transmembrane region" description="Helical" evidence="6">
    <location>
        <begin position="212"/>
        <end position="232"/>
    </location>
</feature>
<organism evidence="8 9">
    <name type="scientific">Labrys neptuniae</name>
    <dbReference type="NCBI Taxonomy" id="376174"/>
    <lineage>
        <taxon>Bacteria</taxon>
        <taxon>Pseudomonadati</taxon>
        <taxon>Pseudomonadota</taxon>
        <taxon>Alphaproteobacteria</taxon>
        <taxon>Hyphomicrobiales</taxon>
        <taxon>Xanthobacteraceae</taxon>
        <taxon>Labrys</taxon>
    </lineage>
</organism>
<gene>
    <name evidence="8" type="ORF">ABXS05_26695</name>
</gene>
<dbReference type="InterPro" id="IPR000620">
    <property type="entry name" value="EamA_dom"/>
</dbReference>
<dbReference type="RefSeq" id="WP_367625954.1">
    <property type="nucleotide sequence ID" value="NZ_JBFNQD010000012.1"/>
</dbReference>
<name>A0ABV3PU21_9HYPH</name>
<feature type="transmembrane region" description="Helical" evidence="6">
    <location>
        <begin position="150"/>
        <end position="169"/>
    </location>
</feature>
<feature type="transmembrane region" description="Helical" evidence="6">
    <location>
        <begin position="117"/>
        <end position="138"/>
    </location>
</feature>
<protein>
    <submittedName>
        <fullName evidence="8">DMT family transporter</fullName>
    </submittedName>
</protein>
<feature type="domain" description="EamA" evidence="7">
    <location>
        <begin position="154"/>
        <end position="283"/>
    </location>
</feature>
<evidence type="ECO:0000313" key="8">
    <source>
        <dbReference type="EMBL" id="MEW9309166.1"/>
    </source>
</evidence>
<dbReference type="PANTHER" id="PTHR32322:SF2">
    <property type="entry name" value="EAMA DOMAIN-CONTAINING PROTEIN"/>
    <property type="match status" value="1"/>
</dbReference>
<sequence length="287" mass="29086">MAILLGLAAALCWGGTDFLGGAAARALGVRQSLFFSQAIGFAGLSLLVLVLPGIRGQMASAPPEAWLWGLAAALCNFLGMLALLSALARGKAALVAPLTATYGVITTLLSLATGEILGWWALAGLALCFIGVPCTVYAPDDDSASAGSRTSLRLALAAALFFGIGFWLQGHLALPGLGTTATLWLLYATNLICLAGMLAVRPAEFQPPPSSLWLLITAIGLLSLCGFGTLALGALTGAVAVVTVLSTLSGAVTAALGVVLRGERLSALQWFGIATALLGVLLLRIGG</sequence>
<feature type="domain" description="EamA" evidence="7">
    <location>
        <begin position="2"/>
        <end position="132"/>
    </location>
</feature>
<evidence type="ECO:0000256" key="6">
    <source>
        <dbReference type="SAM" id="Phobius"/>
    </source>
</evidence>
<evidence type="ECO:0000256" key="4">
    <source>
        <dbReference type="ARBA" id="ARBA00022989"/>
    </source>
</evidence>
<feature type="transmembrane region" description="Helical" evidence="6">
    <location>
        <begin position="34"/>
        <end position="54"/>
    </location>
</feature>